<gene>
    <name evidence="4" type="ORF">Rhe02_02460</name>
</gene>
<comment type="similarity">
    <text evidence="1">Belongs to the glycosyl hydrolase 3 family.</text>
</comment>
<evidence type="ECO:0000256" key="1">
    <source>
        <dbReference type="ARBA" id="ARBA00005336"/>
    </source>
</evidence>
<evidence type="ECO:0000313" key="4">
    <source>
        <dbReference type="EMBL" id="GIH02179.1"/>
    </source>
</evidence>
<keyword evidence="2 4" id="KW-0378">Hydrolase</keyword>
<protein>
    <submittedName>
        <fullName evidence="4">Glycosyl hydrolase</fullName>
    </submittedName>
</protein>
<dbReference type="RefSeq" id="WP_203906106.1">
    <property type="nucleotide sequence ID" value="NZ_BONY01000001.1"/>
</dbReference>
<proteinExistence type="inferred from homology"/>
<dbReference type="PRINTS" id="PR00133">
    <property type="entry name" value="GLHYDRLASE3"/>
</dbReference>
<reference evidence="4" key="1">
    <citation type="submission" date="2021-01" db="EMBL/GenBank/DDBJ databases">
        <title>Whole genome shotgun sequence of Rhizocola hellebori NBRC 109834.</title>
        <authorList>
            <person name="Komaki H."/>
            <person name="Tamura T."/>
        </authorList>
    </citation>
    <scope>NUCLEOTIDE SEQUENCE</scope>
    <source>
        <strain evidence="4">NBRC 109834</strain>
    </source>
</reference>
<dbReference type="InterPro" id="IPR036962">
    <property type="entry name" value="Glyco_hydro_3_N_sf"/>
</dbReference>
<dbReference type="GO" id="GO:0004553">
    <property type="term" value="F:hydrolase activity, hydrolyzing O-glycosyl compounds"/>
    <property type="evidence" value="ECO:0007669"/>
    <property type="project" value="InterPro"/>
</dbReference>
<dbReference type="GO" id="GO:0005975">
    <property type="term" value="P:carbohydrate metabolic process"/>
    <property type="evidence" value="ECO:0007669"/>
    <property type="project" value="InterPro"/>
</dbReference>
<name>A0A8J3Q2B5_9ACTN</name>
<dbReference type="Gene3D" id="3.20.20.300">
    <property type="entry name" value="Glycoside hydrolase, family 3, N-terminal domain"/>
    <property type="match status" value="1"/>
</dbReference>
<dbReference type="PANTHER" id="PTHR42715">
    <property type="entry name" value="BETA-GLUCOSIDASE"/>
    <property type="match status" value="1"/>
</dbReference>
<dbReference type="Gene3D" id="2.60.120.260">
    <property type="entry name" value="Galactose-binding domain-like"/>
    <property type="match status" value="1"/>
</dbReference>
<evidence type="ECO:0000259" key="3">
    <source>
        <dbReference type="SMART" id="SM01217"/>
    </source>
</evidence>
<evidence type="ECO:0000313" key="5">
    <source>
        <dbReference type="Proteomes" id="UP000612899"/>
    </source>
</evidence>
<organism evidence="4 5">
    <name type="scientific">Rhizocola hellebori</name>
    <dbReference type="NCBI Taxonomy" id="1392758"/>
    <lineage>
        <taxon>Bacteria</taxon>
        <taxon>Bacillati</taxon>
        <taxon>Actinomycetota</taxon>
        <taxon>Actinomycetes</taxon>
        <taxon>Micromonosporales</taxon>
        <taxon>Micromonosporaceae</taxon>
        <taxon>Rhizocola</taxon>
    </lineage>
</organism>
<sequence length="821" mass="87278">MTQDDATANLTLEQKIRLLSGASVFRAAAEPAIGLQALVFSDGPVGVRGERWDERDTALTLPSATAMAATWDEHLVTQLGNLLAFEARRKGVHVLLAPTLNLHRSPASGRHFECFAEDPRLTAFIGAAYIRGVQSGGVAATAKHYVANDSETERLTLDAWVDERTLREVYLAPFEAAVQAGVWVVMSAYNSVNGTTMSASPLLAEPLKGEWGFDGLVVSDWGAVRSTVASARAGQDLAMPGPNPFWDQPLVDAVRSGEVAESVIDEKVQRLLRLATRVGALGQSPPSQAVSRPAQARALLRQAVAVSTVLVQNEENFLPLNASALKTVAVIGPNAATARIQGGGSAGVFPESVVTPLEGIRRALAGLAEVGHAAGAQLTVRPTPLDPGCCTDPVSGEPGVRVRYLDSDGAQLHTERRLSGRILEPADAPLPPDTEFVEVDSVLRPACGGQWLIGIVGIGDVVVHADGKPVLEENIAQESDDPTYVHVAPSFRQVPVTLTEGVPVHLTARRRIAPGTGLAVALTADPPRLSEDDELAAAVRLARASDIAIVVVGTTDEIESEGFDRSTLDLPGRQDELVTAVAAANPNTVVIVNSGGPVLLPWRDRVRSVLLSWFPGQEAGDGLADVLFGAAEPGGRLPTTWPISARDVPVLDTKPIGGALDYTEGLHLGYRAWLSSQAEPMYWFGYGQGYTEWEYQHISMPEQVSPDAPFTVEVQVSNTGQRRGREVVQVYLSRDDSTIDRPARWLAGHAVIEAEPAQTVAATVTIPARALQHWSTAQARWCVEPGTFRVHAGSSVAALPLAADITVATPDSGREALVPPH</sequence>
<dbReference type="Pfam" id="PF00933">
    <property type="entry name" value="Glyco_hydro_3"/>
    <property type="match status" value="1"/>
</dbReference>
<comment type="caution">
    <text evidence="4">The sequence shown here is derived from an EMBL/GenBank/DDBJ whole genome shotgun (WGS) entry which is preliminary data.</text>
</comment>
<dbReference type="Pfam" id="PF01915">
    <property type="entry name" value="Glyco_hydro_3_C"/>
    <property type="match status" value="1"/>
</dbReference>
<dbReference type="EMBL" id="BONY01000001">
    <property type="protein sequence ID" value="GIH02179.1"/>
    <property type="molecule type" value="Genomic_DNA"/>
</dbReference>
<feature type="domain" description="Fibronectin type III-like" evidence="3">
    <location>
        <begin position="726"/>
        <end position="796"/>
    </location>
</feature>
<dbReference type="InterPro" id="IPR001764">
    <property type="entry name" value="Glyco_hydro_3_N"/>
</dbReference>
<dbReference type="AlphaFoldDB" id="A0A8J3Q2B5"/>
<dbReference type="InterPro" id="IPR050288">
    <property type="entry name" value="Cellulose_deg_GH3"/>
</dbReference>
<dbReference type="Pfam" id="PF14310">
    <property type="entry name" value="Fn3-like"/>
    <property type="match status" value="1"/>
</dbReference>
<dbReference type="Gene3D" id="2.60.40.10">
    <property type="entry name" value="Immunoglobulins"/>
    <property type="match status" value="1"/>
</dbReference>
<dbReference type="InterPro" id="IPR036881">
    <property type="entry name" value="Glyco_hydro_3_C_sf"/>
</dbReference>
<dbReference type="InterPro" id="IPR017853">
    <property type="entry name" value="GH"/>
</dbReference>
<dbReference type="SUPFAM" id="SSF52279">
    <property type="entry name" value="Beta-D-glucan exohydrolase, C-terminal domain"/>
    <property type="match status" value="1"/>
</dbReference>
<dbReference type="SMART" id="SM01217">
    <property type="entry name" value="Fn3_like"/>
    <property type="match status" value="1"/>
</dbReference>
<dbReference type="Proteomes" id="UP000612899">
    <property type="component" value="Unassembled WGS sequence"/>
</dbReference>
<accession>A0A8J3Q2B5</accession>
<dbReference type="SUPFAM" id="SSF51445">
    <property type="entry name" value="(Trans)glycosidases"/>
    <property type="match status" value="1"/>
</dbReference>
<dbReference type="InterPro" id="IPR013783">
    <property type="entry name" value="Ig-like_fold"/>
</dbReference>
<dbReference type="Gene3D" id="3.40.50.1700">
    <property type="entry name" value="Glycoside hydrolase family 3 C-terminal domain"/>
    <property type="match status" value="1"/>
</dbReference>
<dbReference type="InterPro" id="IPR026891">
    <property type="entry name" value="Fn3-like"/>
</dbReference>
<keyword evidence="5" id="KW-1185">Reference proteome</keyword>
<dbReference type="InterPro" id="IPR002772">
    <property type="entry name" value="Glyco_hydro_3_C"/>
</dbReference>
<dbReference type="PANTHER" id="PTHR42715:SF10">
    <property type="entry name" value="BETA-GLUCOSIDASE"/>
    <property type="match status" value="1"/>
</dbReference>
<evidence type="ECO:0000256" key="2">
    <source>
        <dbReference type="ARBA" id="ARBA00022801"/>
    </source>
</evidence>